<name>A0A318JNT7_9BURK</name>
<dbReference type="NCBIfam" id="TIGR01993">
    <property type="entry name" value="Pyr-5-nucltdase"/>
    <property type="match status" value="1"/>
</dbReference>
<dbReference type="SFLD" id="SFLDG01132">
    <property type="entry name" value="C1.5.3:_5'-Nucleotidase_Like"/>
    <property type="match status" value="1"/>
</dbReference>
<dbReference type="GO" id="GO:0016787">
    <property type="term" value="F:hydrolase activity"/>
    <property type="evidence" value="ECO:0007669"/>
    <property type="project" value="UniProtKB-KW"/>
</dbReference>
<dbReference type="PANTHER" id="PTHR12725">
    <property type="entry name" value="HALOACID DEHALOGENASE-LIKE HYDROLASE"/>
    <property type="match status" value="1"/>
</dbReference>
<evidence type="ECO:0000313" key="1">
    <source>
        <dbReference type="EMBL" id="PXX41853.1"/>
    </source>
</evidence>
<dbReference type="RefSeq" id="WP_110256303.1">
    <property type="nucleotide sequence ID" value="NZ_QJKB01000006.1"/>
</dbReference>
<dbReference type="PANTHER" id="PTHR12725:SF117">
    <property type="entry name" value="HALOACID DEHALOGENASE-LIKE HYDROLASE"/>
    <property type="match status" value="1"/>
</dbReference>
<dbReference type="Gene3D" id="1.10.150.450">
    <property type="match status" value="1"/>
</dbReference>
<dbReference type="InterPro" id="IPR010237">
    <property type="entry name" value="Pyr-5-nucltdase"/>
</dbReference>
<dbReference type="NCBIfam" id="TIGR01509">
    <property type="entry name" value="HAD-SF-IA-v3"/>
    <property type="match status" value="1"/>
</dbReference>
<dbReference type="Gene3D" id="3.40.50.1000">
    <property type="entry name" value="HAD superfamily/HAD-like"/>
    <property type="match status" value="1"/>
</dbReference>
<reference evidence="1 2" key="1">
    <citation type="submission" date="2018-05" db="EMBL/GenBank/DDBJ databases">
        <title>Genomic Encyclopedia of Type Strains, Phase IV (KMG-IV): sequencing the most valuable type-strain genomes for metagenomic binning, comparative biology and taxonomic classification.</title>
        <authorList>
            <person name="Goeker M."/>
        </authorList>
    </citation>
    <scope>NUCLEOTIDE SEQUENCE [LARGE SCALE GENOMIC DNA]</scope>
    <source>
        <strain evidence="1 2">DSM 19792</strain>
    </source>
</reference>
<dbReference type="AlphaFoldDB" id="A0A318JNT7"/>
<sequence length="232" mass="26540">MPRRSEPLWLFDLDNTLHNASHAIFPVISQNMNAFLARVLGRDGKPADAESVNAIRQQYYARYGVTMLGMVRHHGVRADEFLQEVHHFDDLSAMIRYERGLKKLLRRLPGKKILLTNAPRVYSGRVLRHMGLHKHFDAHIPVEAMRVHGQLQPKPSRPYLRKLLATYGKQARDCILVEDSVENLLAAKQEGLRTAWVTGYTPAHQRKRAAACADVKVKSVIQLARHIHRLRA</sequence>
<dbReference type="SFLD" id="SFLDG01129">
    <property type="entry name" value="C1.5:_HAD__Beta-PGM__Phosphata"/>
    <property type="match status" value="1"/>
</dbReference>
<dbReference type="OrthoDB" id="8558420at2"/>
<protein>
    <submittedName>
        <fullName evidence="1">Putative hydrolase of the HAD superfamily</fullName>
    </submittedName>
</protein>
<proteinExistence type="predicted"/>
<dbReference type="InterPro" id="IPR006439">
    <property type="entry name" value="HAD-SF_hydro_IA"/>
</dbReference>
<dbReference type="SUPFAM" id="SSF56784">
    <property type="entry name" value="HAD-like"/>
    <property type="match status" value="1"/>
</dbReference>
<accession>A0A318JNT7</accession>
<keyword evidence="2" id="KW-1185">Reference proteome</keyword>
<dbReference type="InterPro" id="IPR036412">
    <property type="entry name" value="HAD-like_sf"/>
</dbReference>
<keyword evidence="1" id="KW-0378">Hydrolase</keyword>
<dbReference type="Proteomes" id="UP000247792">
    <property type="component" value="Unassembled WGS sequence"/>
</dbReference>
<organism evidence="1 2">
    <name type="scientific">Undibacterium pigrum</name>
    <dbReference type="NCBI Taxonomy" id="401470"/>
    <lineage>
        <taxon>Bacteria</taxon>
        <taxon>Pseudomonadati</taxon>
        <taxon>Pseudomonadota</taxon>
        <taxon>Betaproteobacteria</taxon>
        <taxon>Burkholderiales</taxon>
        <taxon>Oxalobacteraceae</taxon>
        <taxon>Undibacterium</taxon>
    </lineage>
</organism>
<dbReference type="Pfam" id="PF00702">
    <property type="entry name" value="Hydrolase"/>
    <property type="match status" value="1"/>
</dbReference>
<comment type="caution">
    <text evidence="1">The sequence shown here is derived from an EMBL/GenBank/DDBJ whole genome shotgun (WGS) entry which is preliminary data.</text>
</comment>
<gene>
    <name evidence="1" type="ORF">DFR42_10632</name>
</gene>
<evidence type="ECO:0000313" key="2">
    <source>
        <dbReference type="Proteomes" id="UP000247792"/>
    </source>
</evidence>
<dbReference type="SFLD" id="SFLDS00003">
    <property type="entry name" value="Haloacid_Dehalogenase"/>
    <property type="match status" value="1"/>
</dbReference>
<dbReference type="InterPro" id="IPR023214">
    <property type="entry name" value="HAD_sf"/>
</dbReference>
<dbReference type="EMBL" id="QJKB01000006">
    <property type="protein sequence ID" value="PXX41853.1"/>
    <property type="molecule type" value="Genomic_DNA"/>
</dbReference>